<dbReference type="GO" id="GO:0009303">
    <property type="term" value="P:rRNA transcription"/>
    <property type="evidence" value="ECO:0007669"/>
    <property type="project" value="TreeGrafter"/>
</dbReference>
<feature type="domain" description="CarD-like/TRCF RNAP-interacting" evidence="1">
    <location>
        <begin position="13"/>
        <end position="125"/>
    </location>
</feature>
<dbReference type="InterPro" id="IPR042215">
    <property type="entry name" value="CarD-like_C"/>
</dbReference>
<reference evidence="2 3" key="1">
    <citation type="journal article" date="2016" name="Nat. Commun.">
        <title>Thousands of microbial genomes shed light on interconnected biogeochemical processes in an aquifer system.</title>
        <authorList>
            <person name="Anantharaman K."/>
            <person name="Brown C.T."/>
            <person name="Hug L.A."/>
            <person name="Sharon I."/>
            <person name="Castelle C.J."/>
            <person name="Probst A.J."/>
            <person name="Thomas B.C."/>
            <person name="Singh A."/>
            <person name="Wilkins M.J."/>
            <person name="Karaoz U."/>
            <person name="Brodie E.L."/>
            <person name="Williams K.H."/>
            <person name="Hubbard S.S."/>
            <person name="Banfield J.F."/>
        </authorList>
    </citation>
    <scope>NUCLEOTIDE SEQUENCE [LARGE SCALE GENOMIC DNA]</scope>
</reference>
<evidence type="ECO:0000313" key="3">
    <source>
        <dbReference type="Proteomes" id="UP000178379"/>
    </source>
</evidence>
<dbReference type="Proteomes" id="UP000178379">
    <property type="component" value="Unassembled WGS sequence"/>
</dbReference>
<comment type="caution">
    <text evidence="2">The sequence shown here is derived from an EMBL/GenBank/DDBJ whole genome shotgun (WGS) entry which is preliminary data.</text>
</comment>
<sequence>MAREAAVTVKRARFKVGDSIFYPSAGVGIIKAVEDVITGGHFEACYVISFPDAKMVIKLPKTNIEKNGIRPLLDSRKLKELFKILSSKSRRRATTGNWTERCKQLERKINSGSHLELGEVVRDLARWKKQSGLSFEESMLFETACGYLVREVAAVQGIHHDVARDRIYGFIGLRS</sequence>
<dbReference type="SMART" id="SM01058">
    <property type="entry name" value="CarD_TRCF"/>
    <property type="match status" value="1"/>
</dbReference>
<proteinExistence type="predicted"/>
<dbReference type="Gene3D" id="2.40.10.170">
    <property type="match status" value="1"/>
</dbReference>
<organism evidence="2 3">
    <name type="scientific">Candidatus Muproteobacteria bacterium RBG_16_62_13</name>
    <dbReference type="NCBI Taxonomy" id="1817756"/>
    <lineage>
        <taxon>Bacteria</taxon>
        <taxon>Pseudomonadati</taxon>
        <taxon>Pseudomonadota</taxon>
        <taxon>Candidatus Muproteobacteria</taxon>
    </lineage>
</organism>
<gene>
    <name evidence="2" type="ORF">A2140_09155</name>
</gene>
<dbReference type="InterPro" id="IPR048792">
    <property type="entry name" value="CarD_C"/>
</dbReference>
<protein>
    <recommendedName>
        <fullName evidence="1">CarD-like/TRCF RNAP-interacting domain-containing protein</fullName>
    </recommendedName>
</protein>
<name>A0A1F6SYZ4_9PROT</name>
<dbReference type="AlphaFoldDB" id="A0A1F6SYZ4"/>
<dbReference type="InterPro" id="IPR036101">
    <property type="entry name" value="CarD-like/TRCF_RID_sf"/>
</dbReference>
<dbReference type="InterPro" id="IPR052531">
    <property type="entry name" value="CarD-like_regulator"/>
</dbReference>
<dbReference type="STRING" id="1817756.A2140_09155"/>
<evidence type="ECO:0000313" key="2">
    <source>
        <dbReference type="EMBL" id="OGI37966.1"/>
    </source>
</evidence>
<dbReference type="Pfam" id="PF02559">
    <property type="entry name" value="CarD_TRCF_RID"/>
    <property type="match status" value="1"/>
</dbReference>
<dbReference type="Pfam" id="PF21095">
    <property type="entry name" value="CarD_C"/>
    <property type="match status" value="1"/>
</dbReference>
<dbReference type="InterPro" id="IPR003711">
    <property type="entry name" value="CarD-like/TRCF_RID"/>
</dbReference>
<dbReference type="SUPFAM" id="SSF141259">
    <property type="entry name" value="CarD-like"/>
    <property type="match status" value="1"/>
</dbReference>
<dbReference type="PANTHER" id="PTHR38447:SF1">
    <property type="entry name" value="RNA POLYMERASE-BINDING TRANSCRIPTION FACTOR CARD"/>
    <property type="match status" value="1"/>
</dbReference>
<evidence type="ECO:0000259" key="1">
    <source>
        <dbReference type="SMART" id="SM01058"/>
    </source>
</evidence>
<accession>A0A1F6SYZ4</accession>
<dbReference type="Gene3D" id="1.20.58.1290">
    <property type="entry name" value="CarD-like, C-terminal domain"/>
    <property type="match status" value="1"/>
</dbReference>
<dbReference type="EMBL" id="MFSQ01000134">
    <property type="protein sequence ID" value="OGI37966.1"/>
    <property type="molecule type" value="Genomic_DNA"/>
</dbReference>
<dbReference type="PANTHER" id="PTHR38447">
    <property type="entry name" value="TRANSCRIPTION FACTOR YDEB-RELATED"/>
    <property type="match status" value="1"/>
</dbReference>